<name>A0ABP7MMR0_9ACTN</name>
<keyword evidence="3" id="KW-1185">Reference proteome</keyword>
<dbReference type="EMBL" id="BAABAJ010000012">
    <property type="protein sequence ID" value="GAA3926539.1"/>
    <property type="molecule type" value="Genomic_DNA"/>
</dbReference>
<dbReference type="InterPro" id="IPR018958">
    <property type="entry name" value="Knr4/Smi1-like_dom"/>
</dbReference>
<evidence type="ECO:0000313" key="3">
    <source>
        <dbReference type="Proteomes" id="UP001501000"/>
    </source>
</evidence>
<dbReference type="Pfam" id="PF09346">
    <property type="entry name" value="SMI1_KNR4"/>
    <property type="match status" value="1"/>
</dbReference>
<comment type="caution">
    <text evidence="2">The sequence shown here is derived from an EMBL/GenBank/DDBJ whole genome shotgun (WGS) entry which is preliminary data.</text>
</comment>
<proteinExistence type="predicted"/>
<dbReference type="InterPro" id="IPR037883">
    <property type="entry name" value="Knr4/Smi1-like_sf"/>
</dbReference>
<dbReference type="SMART" id="SM00860">
    <property type="entry name" value="SMI1_KNR4"/>
    <property type="match status" value="1"/>
</dbReference>
<dbReference type="Gene3D" id="3.40.1580.10">
    <property type="entry name" value="SMI1/KNR4-like"/>
    <property type="match status" value="1"/>
</dbReference>
<dbReference type="Proteomes" id="UP001501000">
    <property type="component" value="Unassembled WGS sequence"/>
</dbReference>
<protein>
    <recommendedName>
        <fullName evidence="1">Knr4/Smi1-like domain-containing protein</fullName>
    </recommendedName>
</protein>
<dbReference type="SUPFAM" id="SSF160631">
    <property type="entry name" value="SMI1/KNR4-like"/>
    <property type="match status" value="1"/>
</dbReference>
<sequence>MGGHAPGPGGVSWHNVDEDAYRELGAGRQDVTVNMPLARLTELLPRPETAPPAKDWEAVERELGVRLPHDYTSLMATYGGGFVDNYLLLLEPGCGNSVYDLLRHAEERDEAYEELWKYEDKPVEMEEPGNRLIPWATTDNGEYLFWLVRPGQNPDEWTLVINEEGGEEWERHAMTATQFLSRVLSGELRSELLWSRFPEEVHSFRPALSLQD</sequence>
<feature type="domain" description="Knr4/Smi1-like" evidence="1">
    <location>
        <begin position="50"/>
        <end position="182"/>
    </location>
</feature>
<evidence type="ECO:0000259" key="1">
    <source>
        <dbReference type="SMART" id="SM00860"/>
    </source>
</evidence>
<reference evidence="3" key="1">
    <citation type="journal article" date="2019" name="Int. J. Syst. Evol. Microbiol.">
        <title>The Global Catalogue of Microorganisms (GCM) 10K type strain sequencing project: providing services to taxonomists for standard genome sequencing and annotation.</title>
        <authorList>
            <consortium name="The Broad Institute Genomics Platform"/>
            <consortium name="The Broad Institute Genome Sequencing Center for Infectious Disease"/>
            <person name="Wu L."/>
            <person name="Ma J."/>
        </authorList>
    </citation>
    <scope>NUCLEOTIDE SEQUENCE [LARGE SCALE GENOMIC DNA]</scope>
    <source>
        <strain evidence="3">JCM 16956</strain>
    </source>
</reference>
<organism evidence="2 3">
    <name type="scientific">Streptomyces gulbargensis</name>
    <dbReference type="NCBI Taxonomy" id="364901"/>
    <lineage>
        <taxon>Bacteria</taxon>
        <taxon>Bacillati</taxon>
        <taxon>Actinomycetota</taxon>
        <taxon>Actinomycetes</taxon>
        <taxon>Kitasatosporales</taxon>
        <taxon>Streptomycetaceae</taxon>
        <taxon>Streptomyces</taxon>
    </lineage>
</organism>
<gene>
    <name evidence="2" type="ORF">GCM10022244_39800</name>
</gene>
<accession>A0ABP7MMR0</accession>
<evidence type="ECO:0000313" key="2">
    <source>
        <dbReference type="EMBL" id="GAA3926539.1"/>
    </source>
</evidence>